<dbReference type="PROSITE" id="PS50052">
    <property type="entry name" value="GUANYLATE_KINASE_2"/>
    <property type="match status" value="1"/>
</dbReference>
<sequence length="186" mass="20592">MKPAGKLIVMAGPSAVGKGTLASHIVKNFEGFMLSVSATTRSPREGEVDGISYVFLTEEQFKIRADSGQMLEWATVHGKHSYGTPREPVEQGLAKGFNVILEIDVQGAFQVRESFPEALLVFVKPPSFEELRARLDKRGTESEQDKQIRLETARTELDQASEFDYSVVNDEVARCAQEVVDLVQTT</sequence>
<reference evidence="8" key="1">
    <citation type="submission" date="2014-06" db="EMBL/GenBank/DDBJ databases">
        <title>Key roles for freshwater Actinobacteria revealed by deep metagenomic sequencing.</title>
        <authorList>
            <person name="Ghai R."/>
            <person name="Mizuno C.M."/>
            <person name="Picazo A."/>
            <person name="Camacho A."/>
            <person name="Rodriguez-Valera F."/>
        </authorList>
    </citation>
    <scope>NUCLEOTIDE SEQUENCE</scope>
</reference>
<dbReference type="HAMAP" id="MF_00328">
    <property type="entry name" value="Guanylate_kinase"/>
    <property type="match status" value="1"/>
</dbReference>
<dbReference type="InterPro" id="IPR008145">
    <property type="entry name" value="GK/Ca_channel_bsu"/>
</dbReference>
<dbReference type="GO" id="GO:0004385">
    <property type="term" value="F:GMP kinase activity"/>
    <property type="evidence" value="ECO:0007669"/>
    <property type="project" value="UniProtKB-EC"/>
</dbReference>
<dbReference type="PANTHER" id="PTHR23117:SF13">
    <property type="entry name" value="GUANYLATE KINASE"/>
    <property type="match status" value="1"/>
</dbReference>
<keyword evidence="6" id="KW-0067">ATP-binding</keyword>
<dbReference type="Gene3D" id="3.30.63.10">
    <property type="entry name" value="Guanylate Kinase phosphate binding domain"/>
    <property type="match status" value="1"/>
</dbReference>
<organism evidence="8">
    <name type="scientific">freshwater metagenome</name>
    <dbReference type="NCBI Taxonomy" id="449393"/>
    <lineage>
        <taxon>unclassified sequences</taxon>
        <taxon>metagenomes</taxon>
        <taxon>ecological metagenomes</taxon>
    </lineage>
</organism>
<accession>A0A094QE95</accession>
<proteinExistence type="inferred from homology"/>
<evidence type="ECO:0000313" key="8">
    <source>
        <dbReference type="EMBL" id="KGA21762.1"/>
    </source>
</evidence>
<dbReference type="SMART" id="SM00072">
    <property type="entry name" value="GuKc"/>
    <property type="match status" value="1"/>
</dbReference>
<dbReference type="InterPro" id="IPR020590">
    <property type="entry name" value="Guanylate_kinase_CS"/>
</dbReference>
<dbReference type="EMBL" id="JNSL01000001">
    <property type="protein sequence ID" value="KGA21762.1"/>
    <property type="molecule type" value="Genomic_DNA"/>
</dbReference>
<dbReference type="Gene3D" id="3.40.50.300">
    <property type="entry name" value="P-loop containing nucleotide triphosphate hydrolases"/>
    <property type="match status" value="1"/>
</dbReference>
<evidence type="ECO:0000256" key="2">
    <source>
        <dbReference type="ARBA" id="ARBA00012961"/>
    </source>
</evidence>
<dbReference type="InterPro" id="IPR008144">
    <property type="entry name" value="Guanylate_kin-like_dom"/>
</dbReference>
<dbReference type="SUPFAM" id="SSF52540">
    <property type="entry name" value="P-loop containing nucleoside triphosphate hydrolases"/>
    <property type="match status" value="1"/>
</dbReference>
<dbReference type="InterPro" id="IPR027417">
    <property type="entry name" value="P-loop_NTPase"/>
</dbReference>
<dbReference type="AlphaFoldDB" id="A0A094QE95"/>
<dbReference type="InterPro" id="IPR017665">
    <property type="entry name" value="Guanylate_kinase"/>
</dbReference>
<dbReference type="PANTHER" id="PTHR23117">
    <property type="entry name" value="GUANYLATE KINASE-RELATED"/>
    <property type="match status" value="1"/>
</dbReference>
<dbReference type="PROSITE" id="PS00856">
    <property type="entry name" value="GUANYLATE_KINASE_1"/>
    <property type="match status" value="1"/>
</dbReference>
<evidence type="ECO:0000259" key="7">
    <source>
        <dbReference type="PROSITE" id="PS50052"/>
    </source>
</evidence>
<evidence type="ECO:0000256" key="1">
    <source>
        <dbReference type="ARBA" id="ARBA00005790"/>
    </source>
</evidence>
<dbReference type="EC" id="2.7.4.8" evidence="2"/>
<gene>
    <name evidence="8" type="ORF">GM51_0080</name>
</gene>
<comment type="similarity">
    <text evidence="1">Belongs to the guanylate kinase family.</text>
</comment>
<dbReference type="CDD" id="cd00071">
    <property type="entry name" value="GMPK"/>
    <property type="match status" value="1"/>
</dbReference>
<dbReference type="GO" id="GO:0005524">
    <property type="term" value="F:ATP binding"/>
    <property type="evidence" value="ECO:0007669"/>
    <property type="project" value="UniProtKB-KW"/>
</dbReference>
<dbReference type="GO" id="GO:0005829">
    <property type="term" value="C:cytosol"/>
    <property type="evidence" value="ECO:0007669"/>
    <property type="project" value="TreeGrafter"/>
</dbReference>
<protein>
    <recommendedName>
        <fullName evidence="2">guanylate kinase</fullName>
        <ecNumber evidence="2">2.7.4.8</ecNumber>
    </recommendedName>
</protein>
<name>A0A094QE95_9ZZZZ</name>
<dbReference type="FunFam" id="3.30.63.10:FF:000002">
    <property type="entry name" value="Guanylate kinase 1"/>
    <property type="match status" value="1"/>
</dbReference>
<evidence type="ECO:0000256" key="6">
    <source>
        <dbReference type="ARBA" id="ARBA00022840"/>
    </source>
</evidence>
<evidence type="ECO:0000256" key="4">
    <source>
        <dbReference type="ARBA" id="ARBA00022741"/>
    </source>
</evidence>
<keyword evidence="4" id="KW-0547">Nucleotide-binding</keyword>
<dbReference type="Pfam" id="PF00625">
    <property type="entry name" value="Guanylate_kin"/>
    <property type="match status" value="1"/>
</dbReference>
<dbReference type="NCBIfam" id="TIGR03263">
    <property type="entry name" value="guanyl_kin"/>
    <property type="match status" value="1"/>
</dbReference>
<feature type="domain" description="Guanylate kinase-like" evidence="7">
    <location>
        <begin position="5"/>
        <end position="184"/>
    </location>
</feature>
<comment type="caution">
    <text evidence="8">The sequence shown here is derived from an EMBL/GenBank/DDBJ whole genome shotgun (WGS) entry which is preliminary data.</text>
</comment>
<evidence type="ECO:0000256" key="3">
    <source>
        <dbReference type="ARBA" id="ARBA00022679"/>
    </source>
</evidence>
<keyword evidence="3" id="KW-0808">Transferase</keyword>
<evidence type="ECO:0000256" key="5">
    <source>
        <dbReference type="ARBA" id="ARBA00022777"/>
    </source>
</evidence>
<keyword evidence="5" id="KW-0418">Kinase</keyword>